<keyword evidence="2" id="KW-0732">Signal</keyword>
<evidence type="ECO:0000313" key="4">
    <source>
        <dbReference type="EMBL" id="OEE72703.1"/>
    </source>
</evidence>
<dbReference type="Gene3D" id="3.40.190.10">
    <property type="entry name" value="Periplasmic binding protein-like II"/>
    <property type="match status" value="2"/>
</dbReference>
<feature type="domain" description="Solute-binding protein family 3/N-terminal" evidence="3">
    <location>
        <begin position="37"/>
        <end position="247"/>
    </location>
</feature>
<dbReference type="InterPro" id="IPR001638">
    <property type="entry name" value="Solute-binding_3/MltF_N"/>
</dbReference>
<dbReference type="PANTHER" id="PTHR35936:SF25">
    <property type="entry name" value="ABC TRANSPORTER SUBSTRATE-BINDING PROTEIN"/>
    <property type="match status" value="1"/>
</dbReference>
<sequence>MVNNEEMAMKKKLLIGLIATLSWGVSSAETVLNVGLIDQDRAPYFYRSGDDGQIRGAYIDILNIIGEKLDVTFTYKQLPQARIRLYMKNGQLDLEPGIAQDWRLEPGEIKATVYTDTFYRSEEVIVYNPKQFKQTKVDISDFDQLIPCSILGFNDFKLINVNTKNEIATEKQSIHLLKLNRCDYALFPIDVIKPEIEQGYLERTKPVAIYNLRFRLAKKYQYLLPEFNRQIKLMTESGEITRIMNEHTE</sequence>
<evidence type="ECO:0000313" key="5">
    <source>
        <dbReference type="Proteomes" id="UP000094165"/>
    </source>
</evidence>
<gene>
    <name evidence="4" type="ORF">A130_07255</name>
</gene>
<dbReference type="EMBL" id="AJYW02000261">
    <property type="protein sequence ID" value="OEE72703.1"/>
    <property type="molecule type" value="Genomic_DNA"/>
</dbReference>
<comment type="caution">
    <text evidence="4">The sequence shown here is derived from an EMBL/GenBank/DDBJ whole genome shotgun (WGS) entry which is preliminary data.</text>
</comment>
<protein>
    <recommendedName>
        <fullName evidence="3">Solute-binding protein family 3/N-terminal domain-containing protein</fullName>
    </recommendedName>
</protein>
<name>A0A1E5CS10_9VIBR</name>
<evidence type="ECO:0000256" key="1">
    <source>
        <dbReference type="ARBA" id="ARBA00010333"/>
    </source>
</evidence>
<dbReference type="Pfam" id="PF00497">
    <property type="entry name" value="SBP_bac_3"/>
    <property type="match status" value="1"/>
</dbReference>
<accession>A0A1E5CS10</accession>
<comment type="similarity">
    <text evidence="1">Belongs to the bacterial solute-binding protein 3 family.</text>
</comment>
<proteinExistence type="inferred from homology"/>
<reference evidence="4 5" key="1">
    <citation type="journal article" date="2012" name="Science">
        <title>Ecological populations of bacteria act as socially cohesive units of antibiotic production and resistance.</title>
        <authorList>
            <person name="Cordero O.X."/>
            <person name="Wildschutte H."/>
            <person name="Kirkup B."/>
            <person name="Proehl S."/>
            <person name="Ngo L."/>
            <person name="Hussain F."/>
            <person name="Le Roux F."/>
            <person name="Mincer T."/>
            <person name="Polz M.F."/>
        </authorList>
    </citation>
    <scope>NUCLEOTIDE SEQUENCE [LARGE SCALE GENOMIC DNA]</scope>
    <source>
        <strain evidence="4 5">FF-238</strain>
    </source>
</reference>
<dbReference type="Proteomes" id="UP000094165">
    <property type="component" value="Unassembled WGS sequence"/>
</dbReference>
<keyword evidence="5" id="KW-1185">Reference proteome</keyword>
<evidence type="ECO:0000256" key="2">
    <source>
        <dbReference type="ARBA" id="ARBA00022729"/>
    </source>
</evidence>
<dbReference type="PANTHER" id="PTHR35936">
    <property type="entry name" value="MEMBRANE-BOUND LYTIC MUREIN TRANSGLYCOSYLASE F"/>
    <property type="match status" value="1"/>
</dbReference>
<evidence type="ECO:0000259" key="3">
    <source>
        <dbReference type="Pfam" id="PF00497"/>
    </source>
</evidence>
<dbReference type="SUPFAM" id="SSF53850">
    <property type="entry name" value="Periplasmic binding protein-like II"/>
    <property type="match status" value="1"/>
</dbReference>
<organism evidence="4 5">
    <name type="scientific">Vibrio genomosp. F6 str. FF-238</name>
    <dbReference type="NCBI Taxonomy" id="1191298"/>
    <lineage>
        <taxon>Bacteria</taxon>
        <taxon>Pseudomonadati</taxon>
        <taxon>Pseudomonadota</taxon>
        <taxon>Gammaproteobacteria</taxon>
        <taxon>Vibrionales</taxon>
        <taxon>Vibrionaceae</taxon>
        <taxon>Vibrio</taxon>
    </lineage>
</organism>
<dbReference type="AlphaFoldDB" id="A0A1E5CS10"/>